<comment type="similarity">
    <text evidence="2">Belongs to the bacterial solute-binding protein SsuA/TauA family.</text>
</comment>
<dbReference type="EMBL" id="FNBG01000023">
    <property type="protein sequence ID" value="SDG01208.1"/>
    <property type="molecule type" value="Genomic_DNA"/>
</dbReference>
<dbReference type="PROSITE" id="PS51257">
    <property type="entry name" value="PROKAR_LIPOPROTEIN"/>
    <property type="match status" value="1"/>
</dbReference>
<evidence type="ECO:0000256" key="3">
    <source>
        <dbReference type="ARBA" id="ARBA00022729"/>
    </source>
</evidence>
<accession>A0A1G7QRR2</accession>
<dbReference type="GO" id="GO:0042597">
    <property type="term" value="C:periplasmic space"/>
    <property type="evidence" value="ECO:0007669"/>
    <property type="project" value="UniProtKB-SubCell"/>
</dbReference>
<protein>
    <submittedName>
        <fullName evidence="5">NitT/TauT family transport system substrate-binding protein</fullName>
    </submittedName>
</protein>
<evidence type="ECO:0000256" key="4">
    <source>
        <dbReference type="SAM" id="SignalP"/>
    </source>
</evidence>
<evidence type="ECO:0000256" key="2">
    <source>
        <dbReference type="ARBA" id="ARBA00010742"/>
    </source>
</evidence>
<dbReference type="PANTHER" id="PTHR30024:SF47">
    <property type="entry name" value="TAURINE-BINDING PERIPLASMIC PROTEIN"/>
    <property type="match status" value="1"/>
</dbReference>
<proteinExistence type="inferred from homology"/>
<dbReference type="Gene3D" id="3.40.190.10">
    <property type="entry name" value="Periplasmic binding protein-like II"/>
    <property type="match status" value="2"/>
</dbReference>
<dbReference type="OrthoDB" id="9815602at2"/>
<keyword evidence="3 4" id="KW-0732">Signal</keyword>
<sequence>MKKRMALQLMLSLGLVGGLLVGCGNKQETAGTADAAANGGKLKKIVIAEPVHSTGYLPLYLAQREGYFEKQGLEVEVIQATGGAHVTAVVSGDAWGVIGGTDSNALANNKSSDPIVSVVNVVNRANVYLVAKKGLEPKSMSYEDLKEFFRGKKINAGRHGGTPNLLTRYLLINLGLDPEKDVTLLEPSDASTVVTMVEQGAADIGNGAEPLISEGITKGVWGEPFYKFHEFGDFSYSVLSVKKSTIEKDPETVQKFTDAIIEALKTVQNDKELAMKNMKAEFPTMSENAVQASLDRAYEDNLWSVDGSISEDAVKQDMDMLIKTGIYTGNYSYDQLVDMQFVNHSNKQ</sequence>
<reference evidence="5 6" key="1">
    <citation type="submission" date="2016-10" db="EMBL/GenBank/DDBJ databases">
        <authorList>
            <person name="de Groot N.N."/>
        </authorList>
    </citation>
    <scope>NUCLEOTIDE SEQUENCE [LARGE SCALE GENOMIC DNA]</scope>
    <source>
        <strain evidence="5 6">DSM 28129</strain>
    </source>
</reference>
<dbReference type="STRING" id="670482.SAMN04488542_12323"/>
<feature type="signal peptide" evidence="4">
    <location>
        <begin position="1"/>
        <end position="21"/>
    </location>
</feature>
<feature type="chain" id="PRO_5039300780" evidence="4">
    <location>
        <begin position="22"/>
        <end position="348"/>
    </location>
</feature>
<name>A0A1G7QRR2_9BACL</name>
<dbReference type="Proteomes" id="UP000198972">
    <property type="component" value="Unassembled WGS sequence"/>
</dbReference>
<evidence type="ECO:0000313" key="6">
    <source>
        <dbReference type="Proteomes" id="UP000198972"/>
    </source>
</evidence>
<dbReference type="SUPFAM" id="SSF53850">
    <property type="entry name" value="Periplasmic binding protein-like II"/>
    <property type="match status" value="1"/>
</dbReference>
<keyword evidence="6" id="KW-1185">Reference proteome</keyword>
<dbReference type="RefSeq" id="WP_091233607.1">
    <property type="nucleotide sequence ID" value="NZ_FNBG01000023.1"/>
</dbReference>
<dbReference type="AlphaFoldDB" id="A0A1G7QRR2"/>
<organism evidence="5 6">
    <name type="scientific">Fontibacillus panacisegetis</name>
    <dbReference type="NCBI Taxonomy" id="670482"/>
    <lineage>
        <taxon>Bacteria</taxon>
        <taxon>Bacillati</taxon>
        <taxon>Bacillota</taxon>
        <taxon>Bacilli</taxon>
        <taxon>Bacillales</taxon>
        <taxon>Paenibacillaceae</taxon>
        <taxon>Fontibacillus</taxon>
    </lineage>
</organism>
<evidence type="ECO:0000256" key="1">
    <source>
        <dbReference type="ARBA" id="ARBA00004418"/>
    </source>
</evidence>
<gene>
    <name evidence="5" type="ORF">SAMN04488542_12323</name>
</gene>
<dbReference type="Pfam" id="PF13379">
    <property type="entry name" value="NMT1_2"/>
    <property type="match status" value="1"/>
</dbReference>
<dbReference type="PANTHER" id="PTHR30024">
    <property type="entry name" value="ALIPHATIC SULFONATES-BINDING PROTEIN-RELATED"/>
    <property type="match status" value="1"/>
</dbReference>
<evidence type="ECO:0000313" key="5">
    <source>
        <dbReference type="EMBL" id="SDG01208.1"/>
    </source>
</evidence>
<comment type="subcellular location">
    <subcellularLocation>
        <location evidence="1">Periplasm</location>
    </subcellularLocation>
</comment>